<evidence type="ECO:0000256" key="3">
    <source>
        <dbReference type="ARBA" id="ARBA00022912"/>
    </source>
</evidence>
<feature type="compositionally biased region" description="Low complexity" evidence="5">
    <location>
        <begin position="255"/>
        <end position="267"/>
    </location>
</feature>
<dbReference type="InterPro" id="IPR015655">
    <property type="entry name" value="PP2C"/>
</dbReference>
<dbReference type="PANTHER" id="PTHR47992">
    <property type="entry name" value="PROTEIN PHOSPHATASE"/>
    <property type="match status" value="1"/>
</dbReference>
<keyword evidence="1" id="KW-0479">Metal-binding</keyword>
<feature type="compositionally biased region" description="Polar residues" evidence="5">
    <location>
        <begin position="45"/>
        <end position="54"/>
    </location>
</feature>
<sequence>MLDKLNNMLKRGGKAPEPHRAPPPPSGFGGEAQGGFGAGGFGAAINNSRPSTAFGNAHQQQAVGFGGDMGWGAQQQQPFQAQGMQAFAMAPTGEFMIPNGFPAAAAPQQPQTMQQWGMPMFANPQAQAAQLGQPAQVPQTMGVQTMGIPQTKGTSHSTPAAPAITHPNTKHSATPIPQHTNQRGSGFSGAQGSKDPISPPVTTPKDPKSGVPNGDAFSSPMREASPRRHLNHTPSAAGGAPRTQHASPDKRRSSHGVASHAGASHAANEAKLSGRTPNVDWYARKEQGGRMYLEDTYSTEAVDGNMLLFAVFDGHGGSKASEFCQNHLLNNIRRHINPAKERNPTGAMKAGFLQTEMQFRSLAEQLGWTDGTTAVVMCLCDGWIHVAHVGDSRLVLTRDGHPPSCQALTEDHKPDNHHEYQLIHSRGGQVQQRLGDVSRVVPGYLAVSRSIGDIRAKPVVSAEPEINSFKLPSNTRALVLASDGLWDVVSNQMVADICARCTNARQATDMLVETALQMRSTDNVTALVVFP</sequence>
<gene>
    <name evidence="7" type="ORF">EGYM00163_LOCUS21791</name>
</gene>
<dbReference type="SUPFAM" id="SSF81606">
    <property type="entry name" value="PP2C-like"/>
    <property type="match status" value="1"/>
</dbReference>
<dbReference type="CDD" id="cd00143">
    <property type="entry name" value="PP2Cc"/>
    <property type="match status" value="1"/>
</dbReference>
<evidence type="ECO:0000256" key="1">
    <source>
        <dbReference type="ARBA" id="ARBA00022723"/>
    </source>
</evidence>
<evidence type="ECO:0000256" key="4">
    <source>
        <dbReference type="RuleBase" id="RU003465"/>
    </source>
</evidence>
<name>A0A7S4CYR6_9EUGL</name>
<protein>
    <recommendedName>
        <fullName evidence="6">PPM-type phosphatase domain-containing protein</fullName>
    </recommendedName>
</protein>
<proteinExistence type="inferred from homology"/>
<feature type="domain" description="PPM-type phosphatase" evidence="6">
    <location>
        <begin position="280"/>
        <end position="531"/>
    </location>
</feature>
<keyword evidence="2 4" id="KW-0378">Hydrolase</keyword>
<organism evidence="7">
    <name type="scientific">Eutreptiella gymnastica</name>
    <dbReference type="NCBI Taxonomy" id="73025"/>
    <lineage>
        <taxon>Eukaryota</taxon>
        <taxon>Discoba</taxon>
        <taxon>Euglenozoa</taxon>
        <taxon>Euglenida</taxon>
        <taxon>Spirocuta</taxon>
        <taxon>Euglenophyceae</taxon>
        <taxon>Eutreptiales</taxon>
        <taxon>Eutreptiaceae</taxon>
        <taxon>Eutreptiella</taxon>
    </lineage>
</organism>
<dbReference type="AlphaFoldDB" id="A0A7S4CYR6"/>
<dbReference type="Pfam" id="PF00481">
    <property type="entry name" value="PP2C"/>
    <property type="match status" value="1"/>
</dbReference>
<dbReference type="GO" id="GO:0004722">
    <property type="term" value="F:protein serine/threonine phosphatase activity"/>
    <property type="evidence" value="ECO:0007669"/>
    <property type="project" value="InterPro"/>
</dbReference>
<accession>A0A7S4CYR6</accession>
<dbReference type="InterPro" id="IPR036457">
    <property type="entry name" value="PPM-type-like_dom_sf"/>
</dbReference>
<comment type="similarity">
    <text evidence="4">Belongs to the PP2C family.</text>
</comment>
<dbReference type="PROSITE" id="PS51746">
    <property type="entry name" value="PPM_2"/>
    <property type="match status" value="1"/>
</dbReference>
<reference evidence="7" key="1">
    <citation type="submission" date="2021-01" db="EMBL/GenBank/DDBJ databases">
        <authorList>
            <person name="Corre E."/>
            <person name="Pelletier E."/>
            <person name="Niang G."/>
            <person name="Scheremetjew M."/>
            <person name="Finn R."/>
            <person name="Kale V."/>
            <person name="Holt S."/>
            <person name="Cochrane G."/>
            <person name="Meng A."/>
            <person name="Brown T."/>
            <person name="Cohen L."/>
        </authorList>
    </citation>
    <scope>NUCLEOTIDE SEQUENCE</scope>
    <source>
        <strain evidence="7">CCMP1594</strain>
    </source>
</reference>
<dbReference type="EMBL" id="HBJA01061693">
    <property type="protein sequence ID" value="CAE0810656.1"/>
    <property type="molecule type" value="Transcribed_RNA"/>
</dbReference>
<evidence type="ECO:0000256" key="2">
    <source>
        <dbReference type="ARBA" id="ARBA00022801"/>
    </source>
</evidence>
<dbReference type="SMART" id="SM00332">
    <property type="entry name" value="PP2Cc"/>
    <property type="match status" value="1"/>
</dbReference>
<keyword evidence="3 4" id="KW-0904">Protein phosphatase</keyword>
<dbReference type="InterPro" id="IPR001932">
    <property type="entry name" value="PPM-type_phosphatase-like_dom"/>
</dbReference>
<dbReference type="Gene3D" id="3.60.40.10">
    <property type="entry name" value="PPM-type phosphatase domain"/>
    <property type="match status" value="1"/>
</dbReference>
<feature type="compositionally biased region" description="Polar residues" evidence="5">
    <location>
        <begin position="166"/>
        <end position="191"/>
    </location>
</feature>
<evidence type="ECO:0000256" key="5">
    <source>
        <dbReference type="SAM" id="MobiDB-lite"/>
    </source>
</evidence>
<dbReference type="PROSITE" id="PS01032">
    <property type="entry name" value="PPM_1"/>
    <property type="match status" value="1"/>
</dbReference>
<feature type="region of interest" description="Disordered" evidence="5">
    <location>
        <begin position="1"/>
        <end position="54"/>
    </location>
</feature>
<feature type="compositionally biased region" description="Gly residues" evidence="5">
    <location>
        <begin position="27"/>
        <end position="42"/>
    </location>
</feature>
<dbReference type="InterPro" id="IPR000222">
    <property type="entry name" value="PP2C_BS"/>
</dbReference>
<feature type="region of interest" description="Disordered" evidence="5">
    <location>
        <begin position="146"/>
        <end position="272"/>
    </location>
</feature>
<evidence type="ECO:0000259" key="6">
    <source>
        <dbReference type="PROSITE" id="PS51746"/>
    </source>
</evidence>
<dbReference type="GO" id="GO:0046872">
    <property type="term" value="F:metal ion binding"/>
    <property type="evidence" value="ECO:0007669"/>
    <property type="project" value="UniProtKB-KW"/>
</dbReference>
<evidence type="ECO:0000313" key="7">
    <source>
        <dbReference type="EMBL" id="CAE0810656.1"/>
    </source>
</evidence>
<feature type="compositionally biased region" description="Polar residues" evidence="5">
    <location>
        <begin position="146"/>
        <end position="158"/>
    </location>
</feature>